<protein>
    <submittedName>
        <fullName evidence="1">Uncharacterized protein</fullName>
    </submittedName>
</protein>
<evidence type="ECO:0000313" key="1">
    <source>
        <dbReference type="EMBL" id="KRY61773.1"/>
    </source>
</evidence>
<organism evidence="1 2">
    <name type="scientific">Trichinella pseudospiralis</name>
    <name type="common">Parasitic roundworm</name>
    <dbReference type="NCBI Taxonomy" id="6337"/>
    <lineage>
        <taxon>Eukaryota</taxon>
        <taxon>Metazoa</taxon>
        <taxon>Ecdysozoa</taxon>
        <taxon>Nematoda</taxon>
        <taxon>Enoplea</taxon>
        <taxon>Dorylaimia</taxon>
        <taxon>Trichinellida</taxon>
        <taxon>Trichinellidae</taxon>
        <taxon>Trichinella</taxon>
    </lineage>
</organism>
<gene>
    <name evidence="1" type="ORF">T4A_5546</name>
</gene>
<sequence>MQKNWEKRALNITKRNGWGKKTAACLSDSVPDCWGHKR</sequence>
<proteinExistence type="predicted"/>
<evidence type="ECO:0000313" key="2">
    <source>
        <dbReference type="Proteomes" id="UP000054632"/>
    </source>
</evidence>
<dbReference type="EMBL" id="JYDR01003127">
    <property type="protein sequence ID" value="KRY61773.1"/>
    <property type="molecule type" value="Genomic_DNA"/>
</dbReference>
<dbReference type="AlphaFoldDB" id="A0A0V1DJM6"/>
<name>A0A0V1DJM6_TRIPS</name>
<dbReference type="Proteomes" id="UP000054632">
    <property type="component" value="Unassembled WGS sequence"/>
</dbReference>
<accession>A0A0V1DJM6</accession>
<comment type="caution">
    <text evidence="1">The sequence shown here is derived from an EMBL/GenBank/DDBJ whole genome shotgun (WGS) entry which is preliminary data.</text>
</comment>
<reference evidence="1 2" key="1">
    <citation type="submission" date="2015-01" db="EMBL/GenBank/DDBJ databases">
        <title>Evolution of Trichinella species and genotypes.</title>
        <authorList>
            <person name="Korhonen P.K."/>
            <person name="Edoardo P."/>
            <person name="Giuseppe L.R."/>
            <person name="Gasser R.B."/>
        </authorList>
    </citation>
    <scope>NUCLEOTIDE SEQUENCE [LARGE SCALE GENOMIC DNA]</scope>
    <source>
        <strain evidence="1">ISS13</strain>
    </source>
</reference>